<proteinExistence type="inferred from homology"/>
<dbReference type="InterPro" id="IPR006139">
    <property type="entry name" value="D-isomer_2_OHA_DH_cat_dom"/>
</dbReference>
<keyword evidence="8" id="KW-1185">Reference proteome</keyword>
<gene>
    <name evidence="7" type="ORF">GCM10008179_04370</name>
</gene>
<protein>
    <submittedName>
        <fullName evidence="7">Lactate dehydrogenase</fullName>
    </submittedName>
</protein>
<organism evidence="7 8">
    <name type="scientific">Hansschlegelia plantiphila</name>
    <dbReference type="NCBI Taxonomy" id="374655"/>
    <lineage>
        <taxon>Bacteria</taxon>
        <taxon>Pseudomonadati</taxon>
        <taxon>Pseudomonadota</taxon>
        <taxon>Alphaproteobacteria</taxon>
        <taxon>Hyphomicrobiales</taxon>
        <taxon>Methylopilaceae</taxon>
        <taxon>Hansschlegelia</taxon>
    </lineage>
</organism>
<dbReference type="EMBL" id="BSFI01000002">
    <property type="protein sequence ID" value="GLK66799.1"/>
    <property type="molecule type" value="Genomic_DNA"/>
</dbReference>
<dbReference type="InterPro" id="IPR036291">
    <property type="entry name" value="NAD(P)-bd_dom_sf"/>
</dbReference>
<evidence type="ECO:0000259" key="5">
    <source>
        <dbReference type="Pfam" id="PF00389"/>
    </source>
</evidence>
<dbReference type="InterPro" id="IPR058205">
    <property type="entry name" value="D-LDH-like"/>
</dbReference>
<dbReference type="PROSITE" id="PS00670">
    <property type="entry name" value="D_2_HYDROXYACID_DH_2"/>
    <property type="match status" value="1"/>
</dbReference>
<dbReference type="GO" id="GO:0051287">
    <property type="term" value="F:NAD binding"/>
    <property type="evidence" value="ECO:0007669"/>
    <property type="project" value="InterPro"/>
</dbReference>
<dbReference type="PANTHER" id="PTHR43026:SF1">
    <property type="entry name" value="2-HYDROXYACID DEHYDROGENASE HOMOLOG 1-RELATED"/>
    <property type="match status" value="1"/>
</dbReference>
<evidence type="ECO:0000313" key="7">
    <source>
        <dbReference type="EMBL" id="GLK66799.1"/>
    </source>
</evidence>
<dbReference type="RefSeq" id="WP_271167060.1">
    <property type="nucleotide sequence ID" value="NZ_BSFI01000002.1"/>
</dbReference>
<reference evidence="7" key="2">
    <citation type="submission" date="2023-01" db="EMBL/GenBank/DDBJ databases">
        <authorList>
            <person name="Sun Q."/>
            <person name="Evtushenko L."/>
        </authorList>
    </citation>
    <scope>NUCLEOTIDE SEQUENCE</scope>
    <source>
        <strain evidence="7">VKM B-2347</strain>
    </source>
</reference>
<dbReference type="InterPro" id="IPR029752">
    <property type="entry name" value="D-isomer_DH_CS1"/>
</dbReference>
<dbReference type="Pfam" id="PF02826">
    <property type="entry name" value="2-Hacid_dh_C"/>
    <property type="match status" value="1"/>
</dbReference>
<dbReference type="PROSITE" id="PS00065">
    <property type="entry name" value="D_2_HYDROXYACID_DH_1"/>
    <property type="match status" value="1"/>
</dbReference>
<dbReference type="PROSITE" id="PS00671">
    <property type="entry name" value="D_2_HYDROXYACID_DH_3"/>
    <property type="match status" value="1"/>
</dbReference>
<evidence type="ECO:0000256" key="3">
    <source>
        <dbReference type="ARBA" id="ARBA00023027"/>
    </source>
</evidence>
<dbReference type="SUPFAM" id="SSF52283">
    <property type="entry name" value="Formate/glycerate dehydrogenase catalytic domain-like"/>
    <property type="match status" value="1"/>
</dbReference>
<dbReference type="InterPro" id="IPR029753">
    <property type="entry name" value="D-isomer_DH_CS"/>
</dbReference>
<name>A0A9W6IZQ5_9HYPH</name>
<dbReference type="GO" id="GO:0008720">
    <property type="term" value="F:D-lactate dehydrogenase (NAD+) activity"/>
    <property type="evidence" value="ECO:0007669"/>
    <property type="project" value="TreeGrafter"/>
</dbReference>
<keyword evidence="3" id="KW-0520">NAD</keyword>
<accession>A0A9W6IZQ5</accession>
<evidence type="ECO:0000313" key="8">
    <source>
        <dbReference type="Proteomes" id="UP001143372"/>
    </source>
</evidence>
<evidence type="ECO:0000256" key="4">
    <source>
        <dbReference type="RuleBase" id="RU003719"/>
    </source>
</evidence>
<evidence type="ECO:0000259" key="6">
    <source>
        <dbReference type="Pfam" id="PF02826"/>
    </source>
</evidence>
<dbReference type="Pfam" id="PF00389">
    <property type="entry name" value="2-Hacid_dh"/>
    <property type="match status" value="1"/>
</dbReference>
<comment type="similarity">
    <text evidence="1 4">Belongs to the D-isomer specific 2-hydroxyacid dehydrogenase family.</text>
</comment>
<feature type="domain" description="D-isomer specific 2-hydroxyacid dehydrogenase NAD-binding" evidence="6">
    <location>
        <begin position="108"/>
        <end position="295"/>
    </location>
</feature>
<dbReference type="CDD" id="cd12183">
    <property type="entry name" value="LDH_like_2"/>
    <property type="match status" value="1"/>
</dbReference>
<evidence type="ECO:0000256" key="1">
    <source>
        <dbReference type="ARBA" id="ARBA00005854"/>
    </source>
</evidence>
<reference evidence="7" key="1">
    <citation type="journal article" date="2014" name="Int. J. Syst. Evol. Microbiol.">
        <title>Complete genome sequence of Corynebacterium casei LMG S-19264T (=DSM 44701T), isolated from a smear-ripened cheese.</title>
        <authorList>
            <consortium name="US DOE Joint Genome Institute (JGI-PGF)"/>
            <person name="Walter F."/>
            <person name="Albersmeier A."/>
            <person name="Kalinowski J."/>
            <person name="Ruckert C."/>
        </authorList>
    </citation>
    <scope>NUCLEOTIDE SEQUENCE</scope>
    <source>
        <strain evidence="7">VKM B-2347</strain>
    </source>
</reference>
<keyword evidence="2 4" id="KW-0560">Oxidoreductase</keyword>
<comment type="caution">
    <text evidence="7">The sequence shown here is derived from an EMBL/GenBank/DDBJ whole genome shotgun (WGS) entry which is preliminary data.</text>
</comment>
<feature type="domain" description="D-isomer specific 2-hydroxyacid dehydrogenase catalytic" evidence="5">
    <location>
        <begin position="4"/>
        <end position="323"/>
    </location>
</feature>
<evidence type="ECO:0000256" key="2">
    <source>
        <dbReference type="ARBA" id="ARBA00023002"/>
    </source>
</evidence>
<dbReference type="InterPro" id="IPR006140">
    <property type="entry name" value="D-isomer_DH_NAD-bd"/>
</dbReference>
<sequence>MDVTVFSTKPYDRQFFDAAAGRHRLTYLEAHLSPKTAALAKGAGAVCAFVNDQVDAAVLDTFKQLGVGLVALRSAGFNNVDLAAATRNGIVVARVPAYSPEAVSEHAVALMLSLDRNIHRAYARVREGNFALDGLIGFNLHGRTVGVVGTGKIGAGVARIMLGFGCKVVAYDPVPDPESVKLGVAYMPLPELLAVSDIVTLHCPLTPDTRHLIDAAAIAGMKHGAMLINTSRGGIIDTQAVIAGLKSGAIGRLGLDVYEEEADLFFEDMSDQLIEDDVFARLLTFPNVLVTGHQGFFTTEALTAIAETTIANIDAFEKTGRPLYETPAPKSPAPVAAAR</sequence>
<dbReference type="Proteomes" id="UP001143372">
    <property type="component" value="Unassembled WGS sequence"/>
</dbReference>
<dbReference type="PANTHER" id="PTHR43026">
    <property type="entry name" value="2-HYDROXYACID DEHYDROGENASE HOMOLOG 1-RELATED"/>
    <property type="match status" value="1"/>
</dbReference>
<dbReference type="AlphaFoldDB" id="A0A9W6IZQ5"/>
<dbReference type="Gene3D" id="3.40.50.720">
    <property type="entry name" value="NAD(P)-binding Rossmann-like Domain"/>
    <property type="match status" value="2"/>
</dbReference>
<dbReference type="SUPFAM" id="SSF51735">
    <property type="entry name" value="NAD(P)-binding Rossmann-fold domains"/>
    <property type="match status" value="1"/>
</dbReference>